<proteinExistence type="predicted"/>
<organism evidence="2">
    <name type="scientific">uncultured Desulfobacterium sp</name>
    <dbReference type="NCBI Taxonomy" id="201089"/>
    <lineage>
        <taxon>Bacteria</taxon>
        <taxon>Pseudomonadati</taxon>
        <taxon>Thermodesulfobacteriota</taxon>
        <taxon>Desulfobacteria</taxon>
        <taxon>Desulfobacterales</taxon>
        <taxon>Desulfobacteriaceae</taxon>
        <taxon>Desulfobacterium</taxon>
        <taxon>environmental samples</taxon>
    </lineage>
</organism>
<evidence type="ECO:0000259" key="1">
    <source>
        <dbReference type="PROSITE" id="PS51746"/>
    </source>
</evidence>
<dbReference type="PROSITE" id="PS51746">
    <property type="entry name" value="PPM_2"/>
    <property type="match status" value="1"/>
</dbReference>
<sequence length="265" mass="29099">MNFDFPFCMMAPTLFFKDEARIMIRITFSGKSDIGLKRTGNEDTFIINPELDFCLVSDGMGGAAAGELASRIFAETATEVFSGSGIRSGEQTRELVRKAFNLANKRILDHTENNPVHKGMGCTAELLAFFEDGFALGHIGDSRTYRVRNGHLKQLTRDHSLVQDQLDQGLITQSEARNHHLRNVILKAVGVSETLVLDILSGRDFDHDVFLLCSDGLTDMVPDPLIMEVLSSKSTLDQKVAHLIQSANSAGGLDNITVVLCELAL</sequence>
<dbReference type="CDD" id="cd00143">
    <property type="entry name" value="PP2Cc"/>
    <property type="match status" value="1"/>
</dbReference>
<dbReference type="InterPro" id="IPR015655">
    <property type="entry name" value="PP2C"/>
</dbReference>
<feature type="domain" description="PPM-type phosphatase" evidence="1">
    <location>
        <begin position="27"/>
        <end position="263"/>
    </location>
</feature>
<dbReference type="GO" id="GO:0004722">
    <property type="term" value="F:protein serine/threonine phosphatase activity"/>
    <property type="evidence" value="ECO:0007669"/>
    <property type="project" value="InterPro"/>
</dbReference>
<gene>
    <name evidence="2" type="ORF">PITCH_A420041</name>
</gene>
<dbReference type="InterPro" id="IPR036457">
    <property type="entry name" value="PPM-type-like_dom_sf"/>
</dbReference>
<dbReference type="EMBL" id="OJIN01000184">
    <property type="protein sequence ID" value="SPD75080.1"/>
    <property type="molecule type" value="Genomic_DNA"/>
</dbReference>
<dbReference type="NCBIfam" id="NF033484">
    <property type="entry name" value="Stp1_PP2C_phos"/>
    <property type="match status" value="1"/>
</dbReference>
<name>A0A445N002_9BACT</name>
<dbReference type="SMART" id="SM00331">
    <property type="entry name" value="PP2C_SIG"/>
    <property type="match status" value="1"/>
</dbReference>
<dbReference type="SUPFAM" id="SSF81606">
    <property type="entry name" value="PP2C-like"/>
    <property type="match status" value="1"/>
</dbReference>
<protein>
    <submittedName>
        <fullName evidence="2">Protein serine/threonine phosphatases</fullName>
    </submittedName>
</protein>
<reference evidence="2" key="1">
    <citation type="submission" date="2018-01" db="EMBL/GenBank/DDBJ databases">
        <authorList>
            <person name="Regsiter A."/>
            <person name="William W."/>
        </authorList>
    </citation>
    <scope>NUCLEOTIDE SEQUENCE</scope>
    <source>
        <strain evidence="2">TRIP AH-1</strain>
    </source>
</reference>
<dbReference type="Gene3D" id="3.60.40.10">
    <property type="entry name" value="PPM-type phosphatase domain"/>
    <property type="match status" value="1"/>
</dbReference>
<dbReference type="SMART" id="SM00332">
    <property type="entry name" value="PP2Cc"/>
    <property type="match status" value="1"/>
</dbReference>
<dbReference type="AlphaFoldDB" id="A0A445N002"/>
<dbReference type="Pfam" id="PF13672">
    <property type="entry name" value="PP2C_2"/>
    <property type="match status" value="1"/>
</dbReference>
<dbReference type="PANTHER" id="PTHR13832:SF860">
    <property type="entry name" value="PROTEIN PHOSPHATASE PHPP"/>
    <property type="match status" value="1"/>
</dbReference>
<evidence type="ECO:0000313" key="2">
    <source>
        <dbReference type="EMBL" id="SPD75080.1"/>
    </source>
</evidence>
<dbReference type="PANTHER" id="PTHR13832">
    <property type="entry name" value="PROTEIN PHOSPHATASE 2C"/>
    <property type="match status" value="1"/>
</dbReference>
<dbReference type="InterPro" id="IPR001932">
    <property type="entry name" value="PPM-type_phosphatase-like_dom"/>
</dbReference>
<accession>A0A445N002</accession>